<dbReference type="RefSeq" id="WP_344814373.1">
    <property type="nucleotide sequence ID" value="NZ_BAAAYX010000023.1"/>
</dbReference>
<proteinExistence type="predicted"/>
<comment type="caution">
    <text evidence="2">The sequence shown here is derived from an EMBL/GenBank/DDBJ whole genome shotgun (WGS) entry which is preliminary data.</text>
</comment>
<sequence length="229" mass="24026">MNAAVARPRTIPADRDRKIRPQAGTSLPRRPVRSLPVISAPRFGSWRAVAALVLTVVLAGVSAACTPAPVDRAKEPSPAAGAPVELDGTSPPPWPAPSDVAARVASAGLDLGPMGTAEHYHPHLRILIHGEEVPVPGNIGVDPSTGAMSALHTHEPDGTLHIEADTIGEVFTLGQLFTQWGVRLTATQIGGVRTETGQDITVTSNRRLVAGDPGNLRLQPDQQIVLQLP</sequence>
<protein>
    <submittedName>
        <fullName evidence="2">Uncharacterized protein</fullName>
    </submittedName>
</protein>
<accession>A0ABP7EC65</accession>
<evidence type="ECO:0000256" key="1">
    <source>
        <dbReference type="SAM" id="MobiDB-lite"/>
    </source>
</evidence>
<feature type="region of interest" description="Disordered" evidence="1">
    <location>
        <begin position="1"/>
        <end position="29"/>
    </location>
</feature>
<organism evidence="2 3">
    <name type="scientific">Microlunatus aurantiacus</name>
    <dbReference type="NCBI Taxonomy" id="446786"/>
    <lineage>
        <taxon>Bacteria</taxon>
        <taxon>Bacillati</taxon>
        <taxon>Actinomycetota</taxon>
        <taxon>Actinomycetes</taxon>
        <taxon>Propionibacteriales</taxon>
        <taxon>Propionibacteriaceae</taxon>
        <taxon>Microlunatus</taxon>
    </lineage>
</organism>
<evidence type="ECO:0000313" key="3">
    <source>
        <dbReference type="Proteomes" id="UP001500051"/>
    </source>
</evidence>
<dbReference type="Proteomes" id="UP001500051">
    <property type="component" value="Unassembled WGS sequence"/>
</dbReference>
<keyword evidence="3" id="KW-1185">Reference proteome</keyword>
<dbReference type="EMBL" id="BAAAYX010000023">
    <property type="protein sequence ID" value="GAA3717215.1"/>
    <property type="molecule type" value="Genomic_DNA"/>
</dbReference>
<feature type="region of interest" description="Disordered" evidence="1">
    <location>
        <begin position="68"/>
        <end position="99"/>
    </location>
</feature>
<evidence type="ECO:0000313" key="2">
    <source>
        <dbReference type="EMBL" id="GAA3717215.1"/>
    </source>
</evidence>
<name>A0ABP7EC65_9ACTN</name>
<reference evidence="3" key="1">
    <citation type="journal article" date="2019" name="Int. J. Syst. Evol. Microbiol.">
        <title>The Global Catalogue of Microorganisms (GCM) 10K type strain sequencing project: providing services to taxonomists for standard genome sequencing and annotation.</title>
        <authorList>
            <consortium name="The Broad Institute Genomics Platform"/>
            <consortium name="The Broad Institute Genome Sequencing Center for Infectious Disease"/>
            <person name="Wu L."/>
            <person name="Ma J."/>
        </authorList>
    </citation>
    <scope>NUCLEOTIDE SEQUENCE [LARGE SCALE GENOMIC DNA]</scope>
    <source>
        <strain evidence="3">JCM 16548</strain>
    </source>
</reference>
<gene>
    <name evidence="2" type="ORF">GCM10022204_41410</name>
</gene>